<reference evidence="1" key="1">
    <citation type="submission" date="2020-05" db="EMBL/GenBank/DDBJ databases">
        <authorList>
            <person name="Chiriac C."/>
            <person name="Salcher M."/>
            <person name="Ghai R."/>
            <person name="Kavagutti S V."/>
        </authorList>
    </citation>
    <scope>NUCLEOTIDE SEQUENCE</scope>
</reference>
<protein>
    <submittedName>
        <fullName evidence="1">Uncharacterized protein</fullName>
    </submittedName>
</protein>
<proteinExistence type="predicted"/>
<evidence type="ECO:0000313" key="1">
    <source>
        <dbReference type="EMBL" id="CAB5223426.1"/>
    </source>
</evidence>
<name>A0A6J7WZI6_9CAUD</name>
<gene>
    <name evidence="1" type="ORF">UFOVP384_48</name>
</gene>
<dbReference type="EMBL" id="LR798320">
    <property type="protein sequence ID" value="CAB5223426.1"/>
    <property type="molecule type" value="Genomic_DNA"/>
</dbReference>
<accession>A0A6J7WZI6</accession>
<organism evidence="1">
    <name type="scientific">uncultured Caudovirales phage</name>
    <dbReference type="NCBI Taxonomy" id="2100421"/>
    <lineage>
        <taxon>Viruses</taxon>
        <taxon>Duplodnaviria</taxon>
        <taxon>Heunggongvirae</taxon>
        <taxon>Uroviricota</taxon>
        <taxon>Caudoviricetes</taxon>
        <taxon>Peduoviridae</taxon>
        <taxon>Maltschvirus</taxon>
        <taxon>Maltschvirus maltsch</taxon>
    </lineage>
</organism>
<sequence length="69" mass="8118">MEKKTAIKILKNSLIELSKNMQSIPIEGLMISMDYLESIEKDQIIEAYNEAMYETYLDGKEYYNERFGV</sequence>